<dbReference type="InterPro" id="IPR044089">
    <property type="entry name" value="Alr1-like"/>
</dbReference>
<dbReference type="InterPro" id="IPR045861">
    <property type="entry name" value="CorA_cytoplasmic_dom"/>
</dbReference>
<proteinExistence type="inferred from homology"/>
<dbReference type="OrthoDB" id="29879at2759"/>
<comment type="similarity">
    <text evidence="2">Belongs to the CorA metal ion transporter (MIT) (TC 1.A.35) family.</text>
</comment>
<evidence type="ECO:0000256" key="7">
    <source>
        <dbReference type="SAM" id="Phobius"/>
    </source>
</evidence>
<dbReference type="FunFam" id="1.20.58.340:FF:000006">
    <property type="entry name" value="CorA family metal ion transporter"/>
    <property type="match status" value="1"/>
</dbReference>
<dbReference type="EMBL" id="ML732162">
    <property type="protein sequence ID" value="KAB8078021.1"/>
    <property type="molecule type" value="Genomic_DNA"/>
</dbReference>
<evidence type="ECO:0000313" key="8">
    <source>
        <dbReference type="EMBL" id="KAB8078021.1"/>
    </source>
</evidence>
<feature type="compositionally biased region" description="Low complexity" evidence="6">
    <location>
        <begin position="126"/>
        <end position="141"/>
    </location>
</feature>
<keyword evidence="9" id="KW-1185">Reference proteome</keyword>
<dbReference type="CDD" id="cd12829">
    <property type="entry name" value="Alr1p-like"/>
    <property type="match status" value="1"/>
</dbReference>
<dbReference type="Gene3D" id="1.20.58.340">
    <property type="entry name" value="Magnesium transport protein CorA, transmembrane region"/>
    <property type="match status" value="2"/>
</dbReference>
<dbReference type="InterPro" id="IPR024338">
    <property type="entry name" value="MID1/Yam8"/>
</dbReference>
<protein>
    <submittedName>
        <fullName evidence="8">Stretch-activated Ca2+-permeable channel component-domain-containing protein</fullName>
    </submittedName>
</protein>
<evidence type="ECO:0000256" key="6">
    <source>
        <dbReference type="SAM" id="MobiDB-lite"/>
    </source>
</evidence>
<evidence type="ECO:0000313" key="9">
    <source>
        <dbReference type="Proteomes" id="UP000326565"/>
    </source>
</evidence>
<dbReference type="Gene3D" id="3.30.460.20">
    <property type="entry name" value="CorA soluble domain-like"/>
    <property type="match status" value="1"/>
</dbReference>
<dbReference type="GO" id="GO:0098703">
    <property type="term" value="P:calcium ion import across plasma membrane"/>
    <property type="evidence" value="ECO:0007669"/>
    <property type="project" value="InterPro"/>
</dbReference>
<keyword evidence="3 7" id="KW-0812">Transmembrane</keyword>
<dbReference type="Pfam" id="PF01544">
    <property type="entry name" value="CorA"/>
    <property type="match status" value="1"/>
</dbReference>
<evidence type="ECO:0000256" key="4">
    <source>
        <dbReference type="ARBA" id="ARBA00022989"/>
    </source>
</evidence>
<sequence length="1218" mass="135630">MSESPRSEKYMFLSRFSTPVPELDDHRFQLDPSRFEATPDMTLSRQNTTQQDLNQETPQRPGLLQVQDALREAGSFSRDFEQAIADDDRSVKDANGLGRRFSLDPTGNIRHVRTFSCTHQDIANMSRDSSVSARSTSPPNSVEAFADPRRRERANTLESHAAPDLEAILQRTVSGGTHPRRPTFSNASAIRPQPGDIQLDTPEDTCVPTFEQPGRIPVIDYEELEEFVALNQKAKPTTTRRKHSLSSESKKPRVFYDLRPGVQKSDVDDLKRSSNVERSSDDLLRVGSKDTEKAFADAINEKKLVEYLKNENEPTRFGFFSSESQSTVHAAELGDLILPGDTFRDLFQLGPEGGVWWLDVLNPTEAEVGALSRAFSIHPLTTEDILTQEAREKVELFKQYYFVCFRTFYQMDKTSEDFMEPVNFYMIVFRDGVLSFSFTENPHAANVRRRIGKLRDYVSLSSDWICYAMIDDIVDSFGPVIREIEVESEAIEDLVFIARMDDFESFLPRIGGLRKKVMSLMRLLGGKADVIRGFSKRCNEQYSVTPRGDIGLYLGDIQDHVVTMMSNLAHFEKMLSRSHTNYLAQLNVTNLVLGNHVNKILSKVTLIATMLVPMNLICGLFGMNVTVPGQGQEGLAWFFGLANAAGPSHVVSGYSSNLTIKDGPSHLSFPFGSYNGLVIEDDVNEAGEPRGLDLVRRAPAGVTSLANNQYQKGDVKLGETQWWYFPKEYLNGNNTNKTSDEQTSGNSKRSKTVFISLTACSKPSSNKTDSDDARELPKLEVYVSTSDSLQKPGYGQDSSNQTNHETEEGFMSTTVEAEGDVYIGVTAHNNTEYSGSYSYELAASVDAFFHSFVDDSEFLYFLDSDINSALFTTDNLTEAELGSQSYKSWMNMTPPYTMFANNINDTAIAGLQRSYCALDLLAQVGKGDNNIKTSMTTRGPGNKPKEQFYVTGLNQSSAYIGIVALDGNSTSSGNDIIGGGGRVWKAMNFSTKADGNCALLYDLPFCKDVAYAVPSNPTIKTDDLRSIYDDNAASLYKNFSYSLEQVQCNATNETRYSLAVDCDDCATAYRQWLCAVTIPRCEDFSSTKDFLQIRNAGQEFINGTSFGGNHTLRQDPATNRSRMSLIDDKIRPGPYKEILPCEDTCYNLVKSCPASLSFSCPQGRWLDSTYGKRDPNHITCSWLGAAYFMGSGNSIYSPLWSPLFALVAAWLSYWALGG</sequence>
<dbReference type="InterPro" id="IPR002523">
    <property type="entry name" value="MgTranspt_CorA/ZnTranspt_ZntB"/>
</dbReference>
<evidence type="ECO:0000256" key="2">
    <source>
        <dbReference type="ARBA" id="ARBA00009765"/>
    </source>
</evidence>
<dbReference type="Pfam" id="PF12929">
    <property type="entry name" value="Mid1"/>
    <property type="match status" value="1"/>
</dbReference>
<dbReference type="GO" id="GO:0015095">
    <property type="term" value="F:magnesium ion transmembrane transporter activity"/>
    <property type="evidence" value="ECO:0007669"/>
    <property type="project" value="InterPro"/>
</dbReference>
<accession>A0A5N5XBG3</accession>
<organism evidence="8 9">
    <name type="scientific">Aspergillus leporis</name>
    <dbReference type="NCBI Taxonomy" id="41062"/>
    <lineage>
        <taxon>Eukaryota</taxon>
        <taxon>Fungi</taxon>
        <taxon>Dikarya</taxon>
        <taxon>Ascomycota</taxon>
        <taxon>Pezizomycotina</taxon>
        <taxon>Eurotiomycetes</taxon>
        <taxon>Eurotiomycetidae</taxon>
        <taxon>Eurotiales</taxon>
        <taxon>Aspergillaceae</taxon>
        <taxon>Aspergillus</taxon>
        <taxon>Aspergillus subgen. Circumdati</taxon>
    </lineage>
</organism>
<dbReference type="PANTHER" id="PTHR21535:SF55">
    <property type="entry name" value="MAGNESIUM TRANSPORTER ALR1-RELATED"/>
    <property type="match status" value="1"/>
</dbReference>
<dbReference type="FunFam" id="3.30.460.20:FF:000002">
    <property type="entry name" value="Cora family metal ion transporter"/>
    <property type="match status" value="1"/>
</dbReference>
<reference evidence="8 9" key="1">
    <citation type="submission" date="2019-04" db="EMBL/GenBank/DDBJ databases">
        <title>Friends and foes A comparative genomics study of 23 Aspergillus species from section Flavi.</title>
        <authorList>
            <consortium name="DOE Joint Genome Institute"/>
            <person name="Kjaerbolling I."/>
            <person name="Vesth T."/>
            <person name="Frisvad J.C."/>
            <person name="Nybo J.L."/>
            <person name="Theobald S."/>
            <person name="Kildgaard S."/>
            <person name="Isbrandt T."/>
            <person name="Kuo A."/>
            <person name="Sato A."/>
            <person name="Lyhne E.K."/>
            <person name="Kogle M.E."/>
            <person name="Wiebenga A."/>
            <person name="Kun R.S."/>
            <person name="Lubbers R.J."/>
            <person name="Makela M.R."/>
            <person name="Barry K."/>
            <person name="Chovatia M."/>
            <person name="Clum A."/>
            <person name="Daum C."/>
            <person name="Haridas S."/>
            <person name="He G."/>
            <person name="LaButti K."/>
            <person name="Lipzen A."/>
            <person name="Mondo S."/>
            <person name="Riley R."/>
            <person name="Salamov A."/>
            <person name="Simmons B.A."/>
            <person name="Magnuson J.K."/>
            <person name="Henrissat B."/>
            <person name="Mortensen U.H."/>
            <person name="Larsen T.O."/>
            <person name="Devries R.P."/>
            <person name="Grigoriev I.V."/>
            <person name="Machida M."/>
            <person name="Baker S.E."/>
            <person name="Andersen M.R."/>
        </authorList>
    </citation>
    <scope>NUCLEOTIDE SEQUENCE [LARGE SCALE GENOMIC DNA]</scope>
    <source>
        <strain evidence="8 9">CBS 151.66</strain>
    </source>
</reference>
<dbReference type="PANTHER" id="PTHR21535">
    <property type="entry name" value="MAGNESIUM AND COBALT TRANSPORT PROTEIN/MITOCHONDRIAL IMPORT INNER MEMBRANE TRANSLOCASE SUBUNIT TIM8"/>
    <property type="match status" value="1"/>
</dbReference>
<dbReference type="GO" id="GO:0005262">
    <property type="term" value="F:calcium channel activity"/>
    <property type="evidence" value="ECO:0007669"/>
    <property type="project" value="InterPro"/>
</dbReference>
<evidence type="ECO:0000256" key="5">
    <source>
        <dbReference type="ARBA" id="ARBA00023136"/>
    </source>
</evidence>
<comment type="subcellular location">
    <subcellularLocation>
        <location evidence="1">Membrane</location>
        <topology evidence="1">Multi-pass membrane protein</topology>
    </subcellularLocation>
</comment>
<feature type="region of interest" description="Disordered" evidence="6">
    <location>
        <begin position="126"/>
        <end position="152"/>
    </location>
</feature>
<keyword evidence="5 7" id="KW-0472">Membrane</keyword>
<gene>
    <name evidence="8" type="ORF">BDV29DRAFT_188240</name>
</gene>
<evidence type="ECO:0000256" key="3">
    <source>
        <dbReference type="ARBA" id="ARBA00022692"/>
    </source>
</evidence>
<dbReference type="AlphaFoldDB" id="A0A5N5XBG3"/>
<evidence type="ECO:0000256" key="1">
    <source>
        <dbReference type="ARBA" id="ARBA00004141"/>
    </source>
</evidence>
<keyword evidence="4 7" id="KW-1133">Transmembrane helix</keyword>
<feature type="region of interest" description="Disordered" evidence="6">
    <location>
        <begin position="174"/>
        <end position="198"/>
    </location>
</feature>
<dbReference type="SUPFAM" id="SSF144083">
    <property type="entry name" value="Magnesium transport protein CorA, transmembrane region"/>
    <property type="match status" value="1"/>
</dbReference>
<dbReference type="GO" id="GO:0005886">
    <property type="term" value="C:plasma membrane"/>
    <property type="evidence" value="ECO:0007669"/>
    <property type="project" value="TreeGrafter"/>
</dbReference>
<dbReference type="InterPro" id="IPR045863">
    <property type="entry name" value="CorA_TM1_TM2"/>
</dbReference>
<dbReference type="SUPFAM" id="SSF143865">
    <property type="entry name" value="CorA soluble domain-like"/>
    <property type="match status" value="1"/>
</dbReference>
<dbReference type="Proteomes" id="UP000326565">
    <property type="component" value="Unassembled WGS sequence"/>
</dbReference>
<feature type="transmembrane region" description="Helical" evidence="7">
    <location>
        <begin position="1199"/>
        <end position="1216"/>
    </location>
</feature>
<dbReference type="GO" id="GO:0010961">
    <property type="term" value="P:intracellular magnesium ion homeostasis"/>
    <property type="evidence" value="ECO:0007669"/>
    <property type="project" value="TreeGrafter"/>
</dbReference>
<name>A0A5N5XBG3_9EURO</name>